<dbReference type="Proteomes" id="UP001333102">
    <property type="component" value="Chromosome"/>
</dbReference>
<evidence type="ECO:0000313" key="2">
    <source>
        <dbReference type="Proteomes" id="UP001333102"/>
    </source>
</evidence>
<dbReference type="EMBL" id="CP141614">
    <property type="protein sequence ID" value="WRP15244.1"/>
    <property type="molecule type" value="Genomic_DNA"/>
</dbReference>
<keyword evidence="2" id="KW-1185">Reference proteome</keyword>
<evidence type="ECO:0000313" key="1">
    <source>
        <dbReference type="EMBL" id="WRP15244.1"/>
    </source>
</evidence>
<dbReference type="Gene3D" id="2.40.100.20">
    <property type="match status" value="1"/>
</dbReference>
<gene>
    <name evidence="1" type="ORF">VLY81_03495</name>
</gene>
<dbReference type="RefSeq" id="WP_324669640.1">
    <property type="nucleotide sequence ID" value="NZ_CP141614.1"/>
</dbReference>
<dbReference type="Pfam" id="PF12903">
    <property type="entry name" value="DUF3830"/>
    <property type="match status" value="1"/>
</dbReference>
<proteinExistence type="predicted"/>
<protein>
    <submittedName>
        <fullName evidence="1">DUF3830 family protein</fullName>
    </submittedName>
</protein>
<sequence>MEFERGGVFKARLLVEEAPDNTRYLVNAMPLEGTALHCMWSGQGVFAQLKDFPVNPGENQQIIGIHPGTVAIEYYPPYMRSRGPRTGVIVTYGPNFYYKNPYAVHNPLLLVGRIEEDLEELARIGLRIRRQGGERMRLRLPE</sequence>
<dbReference type="InterPro" id="IPR024532">
    <property type="entry name" value="DUF3830"/>
</dbReference>
<name>A0ABZ1BR74_9FIRM</name>
<organism evidence="1 2">
    <name type="scientific">Geochorda subterranea</name>
    <dbReference type="NCBI Taxonomy" id="3109564"/>
    <lineage>
        <taxon>Bacteria</taxon>
        <taxon>Bacillati</taxon>
        <taxon>Bacillota</taxon>
        <taxon>Limnochordia</taxon>
        <taxon>Limnochordales</taxon>
        <taxon>Geochordaceae</taxon>
        <taxon>Geochorda</taxon>
    </lineage>
</organism>
<accession>A0ABZ1BR74</accession>
<reference evidence="2" key="1">
    <citation type="submission" date="2023-12" db="EMBL/GenBank/DDBJ databases">
        <title>Novel isolates from deep terrestrial aquifers shed light on the physiology and ecology of the class Limnochordia.</title>
        <authorList>
            <person name="Karnachuk O.V."/>
            <person name="Lukina A.P."/>
            <person name="Avakyan M.R."/>
            <person name="Kadnikov V."/>
            <person name="Begmatov S."/>
            <person name="Beletsky A.V."/>
            <person name="Mardanov A.V."/>
            <person name="Ravin N.V."/>
        </authorList>
    </citation>
    <scope>NUCLEOTIDE SEQUENCE [LARGE SCALE GENOMIC DNA]</scope>
    <source>
        <strain evidence="2">LN</strain>
    </source>
</reference>